<sequence length="465" mass="53155">MADGAKCPNLQWCYHLYRKMFKKEYGEPTGLAMIDALRSLVAKYNEDCGSVCAKVETFGSEVVVVLCSPLMKRVHEYLKASGEMLFLDSGGMMDRQNSRVFTFLAPSVAGALPMGMIITSSESEDVLTFGMKELLTTLPSCAFYGRGTQGPVVGMTDDSTAERNSLKNVFLDIILLLCLFHILSALWRYVWDSKHKVDPKNKEEIFLLFKQWCLTKEEDDFKKRYNVLLADPRISGNKHLKKHIEDLCGRASEWALCYRNHLLVRGYNTDNYSEAAIRRFKEDVMNRVRAYSLTQLFDFFTTRLEAYFERRIADVLNNRKENYWKSKHFIKASKLERLKCFQSSRDNMFIVHNTEKKPTYIVDIELELCSCPVGFNGAPCKPQYAVIKDFNLSSTQYLPFEDVKAKAILHKIMTTTAPRPGWYAPLKSGPISHCNEVNDGDVDGNTWHTETCETASYSGGKFLEP</sequence>
<name>A0AAE1I4K0_9NEOP</name>
<evidence type="ECO:0000256" key="1">
    <source>
        <dbReference type="PROSITE-ProRule" id="PRU00325"/>
    </source>
</evidence>
<dbReference type="PROSITE" id="PS50966">
    <property type="entry name" value="ZF_SWIM"/>
    <property type="match status" value="1"/>
</dbReference>
<keyword evidence="2" id="KW-1133">Transmembrane helix</keyword>
<evidence type="ECO:0000313" key="4">
    <source>
        <dbReference type="EMBL" id="KAK3933143.1"/>
    </source>
</evidence>
<organism evidence="4 5">
    <name type="scientific">Frankliniella fusca</name>
    <dbReference type="NCBI Taxonomy" id="407009"/>
    <lineage>
        <taxon>Eukaryota</taxon>
        <taxon>Metazoa</taxon>
        <taxon>Ecdysozoa</taxon>
        <taxon>Arthropoda</taxon>
        <taxon>Hexapoda</taxon>
        <taxon>Insecta</taxon>
        <taxon>Pterygota</taxon>
        <taxon>Neoptera</taxon>
        <taxon>Paraneoptera</taxon>
        <taxon>Thysanoptera</taxon>
        <taxon>Terebrantia</taxon>
        <taxon>Thripoidea</taxon>
        <taxon>Thripidae</taxon>
        <taxon>Frankliniella</taxon>
    </lineage>
</organism>
<feature type="domain" description="SWIM-type" evidence="3">
    <location>
        <begin position="360"/>
        <end position="391"/>
    </location>
</feature>
<keyword evidence="2" id="KW-0472">Membrane</keyword>
<protein>
    <submittedName>
        <fullName evidence="4">Aggrecan core protein</fullName>
    </submittedName>
</protein>
<dbReference type="AlphaFoldDB" id="A0AAE1I4K0"/>
<dbReference type="Proteomes" id="UP001219518">
    <property type="component" value="Unassembled WGS sequence"/>
</dbReference>
<keyword evidence="1" id="KW-0479">Metal-binding</keyword>
<gene>
    <name evidence="4" type="ORF">KUF71_017404</name>
</gene>
<feature type="transmembrane region" description="Helical" evidence="2">
    <location>
        <begin position="100"/>
        <end position="119"/>
    </location>
</feature>
<evidence type="ECO:0000259" key="3">
    <source>
        <dbReference type="PROSITE" id="PS50966"/>
    </source>
</evidence>
<dbReference type="PANTHER" id="PTHR35385">
    <property type="entry name" value="PROTEIN B, PUTATIVE-RELATED-RELATED"/>
    <property type="match status" value="1"/>
</dbReference>
<evidence type="ECO:0000313" key="5">
    <source>
        <dbReference type="Proteomes" id="UP001219518"/>
    </source>
</evidence>
<dbReference type="EMBL" id="JAHWGI010001443">
    <property type="protein sequence ID" value="KAK3933143.1"/>
    <property type="molecule type" value="Genomic_DNA"/>
</dbReference>
<keyword evidence="5" id="KW-1185">Reference proteome</keyword>
<proteinExistence type="predicted"/>
<comment type="caution">
    <text evidence="4">The sequence shown here is derived from an EMBL/GenBank/DDBJ whole genome shotgun (WGS) entry which is preliminary data.</text>
</comment>
<reference evidence="4" key="2">
    <citation type="journal article" date="2023" name="BMC Genomics">
        <title>Pest status, molecular evolution, and epigenetic factors derived from the genome assembly of Frankliniella fusca, a thysanopteran phytovirus vector.</title>
        <authorList>
            <person name="Catto M.A."/>
            <person name="Labadie P.E."/>
            <person name="Jacobson A.L."/>
            <person name="Kennedy G.G."/>
            <person name="Srinivasan R."/>
            <person name="Hunt B.G."/>
        </authorList>
    </citation>
    <scope>NUCLEOTIDE SEQUENCE</scope>
    <source>
        <strain evidence="4">PL_HMW_Pooled</strain>
    </source>
</reference>
<reference evidence="4" key="1">
    <citation type="submission" date="2021-07" db="EMBL/GenBank/DDBJ databases">
        <authorList>
            <person name="Catto M.A."/>
            <person name="Jacobson A."/>
            <person name="Kennedy G."/>
            <person name="Labadie P."/>
            <person name="Hunt B.G."/>
            <person name="Srinivasan R."/>
        </authorList>
    </citation>
    <scope>NUCLEOTIDE SEQUENCE</scope>
    <source>
        <strain evidence="4">PL_HMW_Pooled</strain>
        <tissue evidence="4">Head</tissue>
    </source>
</reference>
<evidence type="ECO:0000256" key="2">
    <source>
        <dbReference type="SAM" id="Phobius"/>
    </source>
</evidence>
<dbReference type="PANTHER" id="PTHR35385:SF2">
    <property type="entry name" value="PROTEIN B, PUTATIVE-RELATED"/>
    <property type="match status" value="1"/>
</dbReference>
<dbReference type="GO" id="GO:0008270">
    <property type="term" value="F:zinc ion binding"/>
    <property type="evidence" value="ECO:0007669"/>
    <property type="project" value="UniProtKB-KW"/>
</dbReference>
<feature type="transmembrane region" description="Helical" evidence="2">
    <location>
        <begin position="169"/>
        <end position="190"/>
    </location>
</feature>
<keyword evidence="2" id="KW-0812">Transmembrane</keyword>
<accession>A0AAE1I4K0</accession>
<dbReference type="InterPro" id="IPR007527">
    <property type="entry name" value="Znf_SWIM"/>
</dbReference>
<keyword evidence="1" id="KW-0863">Zinc-finger</keyword>
<keyword evidence="1" id="KW-0862">Zinc</keyword>